<name>A0A1G9VB52_ALLAB</name>
<accession>A0A1G9VB52</accession>
<dbReference type="STRING" id="211114.SAMN04489726_2945"/>
<reference evidence="1 2" key="1">
    <citation type="submission" date="2016-10" db="EMBL/GenBank/DDBJ databases">
        <authorList>
            <person name="de Groot N.N."/>
        </authorList>
    </citation>
    <scope>NUCLEOTIDE SEQUENCE [LARGE SCALE GENOMIC DNA]</scope>
    <source>
        <strain evidence="1 2">DSM 44149</strain>
    </source>
</reference>
<evidence type="ECO:0000313" key="1">
    <source>
        <dbReference type="EMBL" id="SDM69458.1"/>
    </source>
</evidence>
<organism evidence="1 2">
    <name type="scientific">Allokutzneria albata</name>
    <name type="common">Kibdelosporangium albatum</name>
    <dbReference type="NCBI Taxonomy" id="211114"/>
    <lineage>
        <taxon>Bacteria</taxon>
        <taxon>Bacillati</taxon>
        <taxon>Actinomycetota</taxon>
        <taxon>Actinomycetes</taxon>
        <taxon>Pseudonocardiales</taxon>
        <taxon>Pseudonocardiaceae</taxon>
        <taxon>Allokutzneria</taxon>
    </lineage>
</organism>
<keyword evidence="2" id="KW-1185">Reference proteome</keyword>
<sequence>MICLVELGDRVEAEKALVAYGRCAEELRGPLRLFYHRCVAAHFAFLDGRFADAEPLIEEALALGESAHVEAAEHLYHQHKTVVALARGDRDETEAQLAAYAGRMSQRPEFTAFGHCVSALVQAKLGKTAEPKAFLDMAMSQGAPAIAGQPLGICLLTMLSEIAYRTGATGHAQPLFDVLSQYDGCVAVGAGVVHGLVSHALGLLASMVSRTEEADRHLTAAASQASSMRARPLFARIRLDHARLLEGTARGAELAAEVRDECAELGMKLLHEEASAHVAPAGLTRSASLRREGEYWSLHCGQKVTRLRNTKGMGHLARLLATPGTELHVLDLVSEESVVQQGLPVLDATAKAAYRARLAELRAERDEAESFNDPARVDRVQAEIDALVRELSGAMGLGGRDRRTGSSAERARLNVTRSLRTIIARITEGDPELGHHLDTTIRTGTYCEYRPGPRPPVTWSW</sequence>
<dbReference type="AlphaFoldDB" id="A0A1G9VB52"/>
<evidence type="ECO:0000313" key="2">
    <source>
        <dbReference type="Proteomes" id="UP000183376"/>
    </source>
</evidence>
<proteinExistence type="predicted"/>
<dbReference type="Proteomes" id="UP000183376">
    <property type="component" value="Chromosome I"/>
</dbReference>
<gene>
    <name evidence="1" type="ORF">SAMN04489726_2945</name>
</gene>
<protein>
    <recommendedName>
        <fullName evidence="3">Tetratricopeptide repeat-containing protein</fullName>
    </recommendedName>
</protein>
<dbReference type="OrthoDB" id="134712at2"/>
<dbReference type="EMBL" id="LT629701">
    <property type="protein sequence ID" value="SDM69458.1"/>
    <property type="molecule type" value="Genomic_DNA"/>
</dbReference>
<evidence type="ECO:0008006" key="3">
    <source>
        <dbReference type="Google" id="ProtNLM"/>
    </source>
</evidence>
<dbReference type="RefSeq" id="WP_030429571.1">
    <property type="nucleotide sequence ID" value="NZ_JOEF01000007.1"/>
</dbReference>
<dbReference type="eggNOG" id="COG3899">
    <property type="taxonomic scope" value="Bacteria"/>
</dbReference>